<dbReference type="PANTHER" id="PTHR34613">
    <property type="entry name" value="SLL0800 PROTEIN"/>
    <property type="match status" value="1"/>
</dbReference>
<proteinExistence type="predicted"/>
<name>A0ABV9SR49_9ACTN</name>
<evidence type="ECO:0000313" key="1">
    <source>
        <dbReference type="EMBL" id="MFC4868799.1"/>
    </source>
</evidence>
<comment type="caution">
    <text evidence="1">The sequence shown here is derived from an EMBL/GenBank/DDBJ whole genome shotgun (WGS) entry which is preliminary data.</text>
</comment>
<accession>A0ABV9SR49</accession>
<dbReference type="Proteomes" id="UP001595858">
    <property type="component" value="Unassembled WGS sequence"/>
</dbReference>
<gene>
    <name evidence="1" type="ORF">ACFPCZ_19360</name>
</gene>
<evidence type="ECO:0008006" key="3">
    <source>
        <dbReference type="Google" id="ProtNLM"/>
    </source>
</evidence>
<sequence length="298" mass="33235">MPTTEHEMPLEFLRNRPELAALLLERSFGICVPDYDETHLASGDCTDNQPREYRPDGVVVLRNAGVDRLAVVTEVQRRTDERKRYTWPVYLATLRSRLECPAVLLVMCPDPATAKWAGQPIDMGHPNWHLVPLVLGEDRTPVVTSVEEAVAVPELAILSALAHGGEDMRTIVACAEALYSVPKELFKLYYDFVATALSGAARRNWDELMRTTESYQSEFARKYVGIGEAKGEARGEAKGLVKGRVEGEATAVLRVLQSRGIPVPEEARERISSCTDLDRLDAWLDRAALVDSVDELFR</sequence>
<dbReference type="PANTHER" id="PTHR34613:SF1">
    <property type="entry name" value="SLL6017 PROTEIN"/>
    <property type="match status" value="1"/>
</dbReference>
<organism evidence="1 2">
    <name type="scientific">Streptomonospora arabica</name>
    <dbReference type="NCBI Taxonomy" id="412417"/>
    <lineage>
        <taxon>Bacteria</taxon>
        <taxon>Bacillati</taxon>
        <taxon>Actinomycetota</taxon>
        <taxon>Actinomycetes</taxon>
        <taxon>Streptosporangiales</taxon>
        <taxon>Nocardiopsidaceae</taxon>
        <taxon>Streptomonospora</taxon>
    </lineage>
</organism>
<dbReference type="RefSeq" id="WP_344143106.1">
    <property type="nucleotide sequence ID" value="NZ_BAAAQI010000006.1"/>
</dbReference>
<keyword evidence="2" id="KW-1185">Reference proteome</keyword>
<protein>
    <recommendedName>
        <fullName evidence="3">DUF4351 domain-containing protein</fullName>
    </recommendedName>
</protein>
<reference evidence="2" key="1">
    <citation type="journal article" date="2019" name="Int. J. Syst. Evol. Microbiol.">
        <title>The Global Catalogue of Microorganisms (GCM) 10K type strain sequencing project: providing services to taxonomists for standard genome sequencing and annotation.</title>
        <authorList>
            <consortium name="The Broad Institute Genomics Platform"/>
            <consortium name="The Broad Institute Genome Sequencing Center for Infectious Disease"/>
            <person name="Wu L."/>
            <person name="Ma J."/>
        </authorList>
    </citation>
    <scope>NUCLEOTIDE SEQUENCE [LARGE SCALE GENOMIC DNA]</scope>
    <source>
        <strain evidence="2">CGMCC 4.7304</strain>
    </source>
</reference>
<evidence type="ECO:0000313" key="2">
    <source>
        <dbReference type="Proteomes" id="UP001595858"/>
    </source>
</evidence>
<dbReference type="EMBL" id="JBHSIY010000019">
    <property type="protein sequence ID" value="MFC4868799.1"/>
    <property type="molecule type" value="Genomic_DNA"/>
</dbReference>